<evidence type="ECO:0000256" key="5">
    <source>
        <dbReference type="ARBA" id="ARBA00022989"/>
    </source>
</evidence>
<feature type="transmembrane region" description="Helical" evidence="7">
    <location>
        <begin position="118"/>
        <end position="139"/>
    </location>
</feature>
<comment type="subcellular location">
    <subcellularLocation>
        <location evidence="1">Cell membrane</location>
        <topology evidence="1">Multi-pass membrane protein</topology>
    </subcellularLocation>
</comment>
<keyword evidence="3" id="KW-1003">Cell membrane</keyword>
<feature type="transmembrane region" description="Helical" evidence="7">
    <location>
        <begin position="454"/>
        <end position="473"/>
    </location>
</feature>
<dbReference type="KEGG" id="pdv:FFU37_01060"/>
<proteinExistence type="inferred from homology"/>
<evidence type="ECO:0000256" key="7">
    <source>
        <dbReference type="SAM" id="Phobius"/>
    </source>
</evidence>
<evidence type="ECO:0000256" key="3">
    <source>
        <dbReference type="ARBA" id="ARBA00022475"/>
    </source>
</evidence>
<dbReference type="AlphaFoldDB" id="A0A4V1HD09"/>
<evidence type="ECO:0000256" key="1">
    <source>
        <dbReference type="ARBA" id="ARBA00004651"/>
    </source>
</evidence>
<feature type="transmembrane region" description="Helical" evidence="7">
    <location>
        <begin position="419"/>
        <end position="442"/>
    </location>
</feature>
<keyword evidence="6 7" id="KW-0472">Membrane</keyword>
<feature type="transmembrane region" description="Helical" evidence="7">
    <location>
        <begin position="299"/>
        <end position="320"/>
    </location>
</feature>
<gene>
    <name evidence="8" type="ORF">FFU37_01060</name>
</gene>
<accession>A0A4V1HD09</accession>
<comment type="similarity">
    <text evidence="2">Belongs to the polysaccharide synthase family.</text>
</comment>
<evidence type="ECO:0008006" key="10">
    <source>
        <dbReference type="Google" id="ProtNLM"/>
    </source>
</evidence>
<keyword evidence="4 7" id="KW-0812">Transmembrane</keyword>
<evidence type="ECO:0000256" key="4">
    <source>
        <dbReference type="ARBA" id="ARBA00022692"/>
    </source>
</evidence>
<dbReference type="EMBL" id="CP040558">
    <property type="protein sequence ID" value="QCU73135.1"/>
    <property type="molecule type" value="Genomic_DNA"/>
</dbReference>
<feature type="transmembrane region" description="Helical" evidence="7">
    <location>
        <begin position="389"/>
        <end position="407"/>
    </location>
</feature>
<name>A0A4V1HD09_9GAMM</name>
<feature type="transmembrane region" description="Helical" evidence="7">
    <location>
        <begin position="332"/>
        <end position="353"/>
    </location>
</feature>
<feature type="transmembrane region" description="Helical" evidence="7">
    <location>
        <begin position="83"/>
        <end position="106"/>
    </location>
</feature>
<dbReference type="Pfam" id="PF13440">
    <property type="entry name" value="Polysacc_synt_3"/>
    <property type="match status" value="1"/>
</dbReference>
<feature type="transmembrane region" description="Helical" evidence="7">
    <location>
        <begin position="365"/>
        <end position="383"/>
    </location>
</feature>
<feature type="transmembrane region" description="Helical" evidence="7">
    <location>
        <begin position="20"/>
        <end position="39"/>
    </location>
</feature>
<protein>
    <recommendedName>
        <fullName evidence="10">Polysaccharide biosynthesis protein</fullName>
    </recommendedName>
</protein>
<keyword evidence="5 7" id="KW-1133">Transmembrane helix</keyword>
<sequence>MTTTKSLKKELFSNISKSVVAKYLLYVFQIIALAIYSRLFSPEQFGVIAVITVFITFFVIFGESGISSALITRSNLTKEQINGIFSFTVLLALLFSFLFWCFLYLLNFFYNRDDYQTIGLYGVFSVFFSVVSSVPLAALIKDKQFFELSKNTIFAELFSIIIVIVLYEKVPDMYLIGVRFGLVPIVNFMLVMYSAKKTTIGMPFFGKSLSDFNLIRGFSIYVFGFNFLNYFSRNLDNILIGKYIGLVSLGLYERSYMLMKYPLQLITSAAAPAIQPVVKDFSKNKDDVCDAHSFIVEKVIVLSSVISTFLYCNAEMIVSILLGEQWREVSEIISVLAMAIPLQVATSFNGGFWQALDKTKEQFKVALFTASVMITLIFVGAVYFKTLIILAYLITFGLNLTCFNALYQIFRRLYSKSILYVFKLVSIGLIPFFLSVFVFEILVRYLHVSTIEKLFLTILLSFSCYGFFVIKMIKNR</sequence>
<evidence type="ECO:0000313" key="8">
    <source>
        <dbReference type="EMBL" id="QCU73135.1"/>
    </source>
</evidence>
<dbReference type="GeneID" id="88774218"/>
<dbReference type="Proteomes" id="UP000310065">
    <property type="component" value="Chromosome L1"/>
</dbReference>
<evidence type="ECO:0000313" key="9">
    <source>
        <dbReference type="Proteomes" id="UP000310065"/>
    </source>
</evidence>
<feature type="transmembrane region" description="Helical" evidence="7">
    <location>
        <begin position="151"/>
        <end position="167"/>
    </location>
</feature>
<dbReference type="InterPro" id="IPR050833">
    <property type="entry name" value="Poly_Biosynth_Transport"/>
</dbReference>
<evidence type="ECO:0000256" key="2">
    <source>
        <dbReference type="ARBA" id="ARBA00007430"/>
    </source>
</evidence>
<dbReference type="RefSeq" id="WP_138488493.1">
    <property type="nucleotide sequence ID" value="NZ_CP040558.1"/>
</dbReference>
<feature type="transmembrane region" description="Helical" evidence="7">
    <location>
        <begin position="214"/>
        <end position="232"/>
    </location>
</feature>
<reference evidence="8 9" key="1">
    <citation type="submission" date="2019-05" db="EMBL/GenBank/DDBJ databases">
        <title>Complete genome sequence of Pseudoalteromonas sp. 16-SW-7(T) isolated from the Okhotsk Sea, Russia.</title>
        <authorList>
            <person name="Nguyen T.H."/>
            <person name="Nedashkovskaya O.I."/>
            <person name="Kim S.-G."/>
        </authorList>
    </citation>
    <scope>NUCLEOTIDE SEQUENCE [LARGE SCALE GENOMIC DNA]</scope>
    <source>
        <strain evidence="8 9">16-SW-7</strain>
    </source>
</reference>
<feature type="transmembrane region" description="Helical" evidence="7">
    <location>
        <begin position="45"/>
        <end position="71"/>
    </location>
</feature>
<dbReference type="PANTHER" id="PTHR30250">
    <property type="entry name" value="PST FAMILY PREDICTED COLANIC ACID TRANSPORTER"/>
    <property type="match status" value="1"/>
</dbReference>
<dbReference type="PANTHER" id="PTHR30250:SF10">
    <property type="entry name" value="LIPOPOLYSACCHARIDE BIOSYNTHESIS PROTEIN WZXC"/>
    <property type="match status" value="1"/>
</dbReference>
<feature type="transmembrane region" description="Helical" evidence="7">
    <location>
        <begin position="173"/>
        <end position="193"/>
    </location>
</feature>
<dbReference type="GO" id="GO:0005886">
    <property type="term" value="C:plasma membrane"/>
    <property type="evidence" value="ECO:0007669"/>
    <property type="project" value="UniProtKB-SubCell"/>
</dbReference>
<organism evidence="8 9">
    <name type="scientific">Pseudoalteromonas distincta</name>
    <dbReference type="NCBI Taxonomy" id="77608"/>
    <lineage>
        <taxon>Bacteria</taxon>
        <taxon>Pseudomonadati</taxon>
        <taxon>Pseudomonadota</taxon>
        <taxon>Gammaproteobacteria</taxon>
        <taxon>Alteromonadales</taxon>
        <taxon>Pseudoalteromonadaceae</taxon>
        <taxon>Pseudoalteromonas</taxon>
    </lineage>
</organism>
<evidence type="ECO:0000256" key="6">
    <source>
        <dbReference type="ARBA" id="ARBA00023136"/>
    </source>
</evidence>